<evidence type="ECO:0000313" key="8">
    <source>
        <dbReference type="Proteomes" id="UP000179524"/>
    </source>
</evidence>
<comment type="subcellular location">
    <subcellularLocation>
        <location evidence="1">Cell membrane</location>
        <topology evidence="1">Multi-pass membrane protein</topology>
    </subcellularLocation>
</comment>
<evidence type="ECO:0000256" key="4">
    <source>
        <dbReference type="ARBA" id="ARBA00022989"/>
    </source>
</evidence>
<feature type="transmembrane region" description="Helical" evidence="6">
    <location>
        <begin position="410"/>
        <end position="430"/>
    </location>
</feature>
<feature type="transmembrane region" description="Helical" evidence="6">
    <location>
        <begin position="188"/>
        <end position="208"/>
    </location>
</feature>
<dbReference type="AlphaFoldDB" id="A0A1S2LZ24"/>
<feature type="transmembrane region" description="Helical" evidence="6">
    <location>
        <begin position="482"/>
        <end position="501"/>
    </location>
</feature>
<evidence type="ECO:0000256" key="3">
    <source>
        <dbReference type="ARBA" id="ARBA00022692"/>
    </source>
</evidence>
<keyword evidence="5 6" id="KW-0472">Membrane</keyword>
<dbReference type="EMBL" id="MLQR01000001">
    <property type="protein sequence ID" value="OIJ17544.1"/>
    <property type="molecule type" value="Genomic_DNA"/>
</dbReference>
<dbReference type="RefSeq" id="WP_071308269.1">
    <property type="nucleotide sequence ID" value="NZ_MLQR01000001.1"/>
</dbReference>
<feature type="transmembrane region" description="Helical" evidence="6">
    <location>
        <begin position="383"/>
        <end position="404"/>
    </location>
</feature>
<evidence type="ECO:0000256" key="5">
    <source>
        <dbReference type="ARBA" id="ARBA00023136"/>
    </source>
</evidence>
<feature type="transmembrane region" description="Helical" evidence="6">
    <location>
        <begin position="354"/>
        <end position="376"/>
    </location>
</feature>
<evidence type="ECO:0000256" key="2">
    <source>
        <dbReference type="ARBA" id="ARBA00022475"/>
    </source>
</evidence>
<keyword evidence="3 6" id="KW-0812">Transmembrane</keyword>
<dbReference type="OrthoDB" id="9775950at2"/>
<evidence type="ECO:0000256" key="1">
    <source>
        <dbReference type="ARBA" id="ARBA00004651"/>
    </source>
</evidence>
<gene>
    <name evidence="7" type="ORF">BKP37_03375</name>
</gene>
<feature type="transmembrane region" description="Helical" evidence="6">
    <location>
        <begin position="125"/>
        <end position="143"/>
    </location>
</feature>
<evidence type="ECO:0000313" key="7">
    <source>
        <dbReference type="EMBL" id="OIJ17544.1"/>
    </source>
</evidence>
<dbReference type="Pfam" id="PF01943">
    <property type="entry name" value="Polysacc_synt"/>
    <property type="match status" value="1"/>
</dbReference>
<evidence type="ECO:0000256" key="6">
    <source>
        <dbReference type="SAM" id="Phobius"/>
    </source>
</evidence>
<feature type="transmembrane region" description="Helical" evidence="6">
    <location>
        <begin position="323"/>
        <end position="342"/>
    </location>
</feature>
<feature type="transmembrane region" description="Helical" evidence="6">
    <location>
        <begin position="282"/>
        <end position="302"/>
    </location>
</feature>
<keyword evidence="2" id="KW-1003">Cell membrane</keyword>
<protein>
    <submittedName>
        <fullName evidence="7">Uncharacterized protein</fullName>
    </submittedName>
</protein>
<keyword evidence="8" id="KW-1185">Reference proteome</keyword>
<dbReference type="Proteomes" id="UP000179524">
    <property type="component" value="Unassembled WGS sequence"/>
</dbReference>
<name>A0A1S2LZ24_9BACI</name>
<sequence length="529" mass="58630">MQSELNKGKKLWKGALYLSLAAVVIKILSAIYRVPFQNIVGDVGFYVYQQIYPIYGVAVALSTYGFPIIISRLILERKNERHTIIKSAFWSLLTFSFLGFILIYFTTPTLAKFMGDENLETPLRAVSFIFFIIPFLSVLRGFFQGQEEMLPTAVSQVSEQFSRVCAILFVTYIFIINGYGPYAAGTGAAIASVIGGFIGFFVLLFYYQKYKKTDPPLHNKRISMDIVKIIFIQGIMVCLSSLLLIIFQLIDSITVLRILLENGVALEVAKVSKGVFDRGQPLVQMGTVITTSFSLIIVPLIAKVNLEGKQDLVKKYSGLAFRISFLIGAAASIGLAVIIDPTNVMLFKDDKDSVVLGTMGMAIFFTSIFLTTSAILHGLNKVYVTVVHVIVGLLVKLILNLWLIPVHGTLGAAMATVISCAICASLNFYVLRKNNVLPTIHYPRGIKTILSLVVMGLVTFIWKQSSLIIFNDLVYSRIGNAFIAISSVTIGVFILLILMIINKLFSEDELEHIPKIRKLAAFMQSKNST</sequence>
<dbReference type="InterPro" id="IPR002797">
    <property type="entry name" value="Polysacc_synth"/>
</dbReference>
<feature type="transmembrane region" description="Helical" evidence="6">
    <location>
        <begin position="87"/>
        <end position="105"/>
    </location>
</feature>
<reference evidence="7 8" key="1">
    <citation type="submission" date="2016-10" db="EMBL/GenBank/DDBJ databases">
        <title>Draft genome sequences of four alkaliphilic bacteria belonging to the Anaerobacillus genus.</title>
        <authorList>
            <person name="Bassil N.M."/>
            <person name="Lloyd J.R."/>
        </authorList>
    </citation>
    <scope>NUCLEOTIDE SEQUENCE [LARGE SCALE GENOMIC DNA]</scope>
    <source>
        <strain evidence="7 8">DSM 18345</strain>
    </source>
</reference>
<comment type="caution">
    <text evidence="7">The sequence shown here is derived from an EMBL/GenBank/DDBJ whole genome shotgun (WGS) entry which is preliminary data.</text>
</comment>
<dbReference type="PANTHER" id="PTHR30250">
    <property type="entry name" value="PST FAMILY PREDICTED COLANIC ACID TRANSPORTER"/>
    <property type="match status" value="1"/>
</dbReference>
<feature type="transmembrane region" description="Helical" evidence="6">
    <location>
        <begin position="229"/>
        <end position="250"/>
    </location>
</feature>
<dbReference type="InterPro" id="IPR024923">
    <property type="entry name" value="PG_synth_SpoVB"/>
</dbReference>
<feature type="transmembrane region" description="Helical" evidence="6">
    <location>
        <begin position="442"/>
        <end position="462"/>
    </location>
</feature>
<feature type="transmembrane region" description="Helical" evidence="6">
    <location>
        <begin position="52"/>
        <end position="75"/>
    </location>
</feature>
<dbReference type="CDD" id="cd13124">
    <property type="entry name" value="MATE_SpoVB_like"/>
    <property type="match status" value="1"/>
</dbReference>
<dbReference type="PIRSF" id="PIRSF038958">
    <property type="entry name" value="PG_synth_SpoVB"/>
    <property type="match status" value="1"/>
</dbReference>
<dbReference type="PANTHER" id="PTHR30250:SF29">
    <property type="entry name" value="POLYSACCHARIDE BIOSYNTHESIS PROTEIN C-TERMINAL DOMAIN-CONTAINING PROTEIN"/>
    <property type="match status" value="1"/>
</dbReference>
<feature type="transmembrane region" description="Helical" evidence="6">
    <location>
        <begin position="164"/>
        <end position="182"/>
    </location>
</feature>
<proteinExistence type="predicted"/>
<dbReference type="GO" id="GO:0005886">
    <property type="term" value="C:plasma membrane"/>
    <property type="evidence" value="ECO:0007669"/>
    <property type="project" value="UniProtKB-SubCell"/>
</dbReference>
<feature type="transmembrane region" description="Helical" evidence="6">
    <location>
        <begin position="12"/>
        <end position="32"/>
    </location>
</feature>
<organism evidence="7 8">
    <name type="scientific">Anaerobacillus alkalilacustris</name>
    <dbReference type="NCBI Taxonomy" id="393763"/>
    <lineage>
        <taxon>Bacteria</taxon>
        <taxon>Bacillati</taxon>
        <taxon>Bacillota</taxon>
        <taxon>Bacilli</taxon>
        <taxon>Bacillales</taxon>
        <taxon>Bacillaceae</taxon>
        <taxon>Anaerobacillus</taxon>
    </lineage>
</organism>
<keyword evidence="4 6" id="KW-1133">Transmembrane helix</keyword>
<accession>A0A1S2LZ24</accession>
<dbReference type="InterPro" id="IPR050833">
    <property type="entry name" value="Poly_Biosynth_Transport"/>
</dbReference>